<reference evidence="4 5" key="1">
    <citation type="journal article" date="2018" name="Int. J. Syst. Evol. Microbiol.">
        <title>Rubneribacter badeniensis gen. nov., sp. nov. and Enteroscipio rubneri gen. nov., sp. nov., new members of the Eggerthellaceae isolated from human faeces.</title>
        <authorList>
            <person name="Danylec N."/>
            <person name="Gobl A."/>
            <person name="Stoll D.A."/>
            <person name="Hetzer B."/>
            <person name="Kulling S.E."/>
            <person name="Huch M."/>
        </authorList>
    </citation>
    <scope>NUCLEOTIDE SEQUENCE [LARGE SCALE GENOMIC DNA]</scope>
    <source>
        <strain evidence="4 5">ResAG-85</strain>
    </source>
</reference>
<evidence type="ECO:0000313" key="5">
    <source>
        <dbReference type="Proteomes" id="UP000236488"/>
    </source>
</evidence>
<dbReference type="RefSeq" id="WP_103262433.1">
    <property type="nucleotide sequence ID" value="NZ_PPEL01000002.1"/>
</dbReference>
<dbReference type="InterPro" id="IPR003156">
    <property type="entry name" value="DHHA1_dom"/>
</dbReference>
<feature type="compositionally biased region" description="Low complexity" evidence="1">
    <location>
        <begin position="332"/>
        <end position="346"/>
    </location>
</feature>
<dbReference type="PANTHER" id="PTHR47618">
    <property type="entry name" value="BIFUNCTIONAL OLIGORIBONUCLEASE AND PAP PHOSPHATASE NRNA"/>
    <property type="match status" value="1"/>
</dbReference>
<proteinExistence type="predicted"/>
<evidence type="ECO:0000313" key="4">
    <source>
        <dbReference type="EMBL" id="PNV66486.1"/>
    </source>
</evidence>
<evidence type="ECO:0000259" key="3">
    <source>
        <dbReference type="Pfam" id="PF02272"/>
    </source>
</evidence>
<dbReference type="Proteomes" id="UP000236488">
    <property type="component" value="Unassembled WGS sequence"/>
</dbReference>
<dbReference type="Gene3D" id="3.10.310.30">
    <property type="match status" value="1"/>
</dbReference>
<dbReference type="Pfam" id="PF02272">
    <property type="entry name" value="DHHA1"/>
    <property type="match status" value="1"/>
</dbReference>
<comment type="caution">
    <text evidence="4">The sequence shown here is derived from an EMBL/GenBank/DDBJ whole genome shotgun (WGS) entry which is preliminary data.</text>
</comment>
<dbReference type="GO" id="GO:0003676">
    <property type="term" value="F:nucleic acid binding"/>
    <property type="evidence" value="ECO:0007669"/>
    <property type="project" value="InterPro"/>
</dbReference>
<gene>
    <name evidence="4" type="ORF">C2L80_00890</name>
</gene>
<organism evidence="4 5">
    <name type="scientific">Rubneribacter badeniensis</name>
    <dbReference type="NCBI Taxonomy" id="2070688"/>
    <lineage>
        <taxon>Bacteria</taxon>
        <taxon>Bacillati</taxon>
        <taxon>Actinomycetota</taxon>
        <taxon>Coriobacteriia</taxon>
        <taxon>Eggerthellales</taxon>
        <taxon>Eggerthellaceae</taxon>
        <taxon>Rubneribacter</taxon>
    </lineage>
</organism>
<evidence type="ECO:0000256" key="1">
    <source>
        <dbReference type="SAM" id="MobiDB-lite"/>
    </source>
</evidence>
<feature type="domain" description="DHHA1" evidence="3">
    <location>
        <begin position="244"/>
        <end position="323"/>
    </location>
</feature>
<dbReference type="InterPro" id="IPR038763">
    <property type="entry name" value="DHH_sf"/>
</dbReference>
<keyword evidence="5" id="KW-1185">Reference proteome</keyword>
<dbReference type="PANTHER" id="PTHR47618:SF1">
    <property type="entry name" value="BIFUNCTIONAL OLIGORIBONUCLEASE AND PAP PHOSPHATASE NRNA"/>
    <property type="match status" value="1"/>
</dbReference>
<accession>A0A2K2U831</accession>
<dbReference type="InterPro" id="IPR051319">
    <property type="entry name" value="Oligoribo/pAp-PDE_c-di-AMP_PDE"/>
</dbReference>
<dbReference type="InterPro" id="IPR001667">
    <property type="entry name" value="DDH_dom"/>
</dbReference>
<name>A0A2K2U831_9ACTN</name>
<evidence type="ECO:0000259" key="2">
    <source>
        <dbReference type="Pfam" id="PF01368"/>
    </source>
</evidence>
<feature type="region of interest" description="Disordered" evidence="1">
    <location>
        <begin position="332"/>
        <end position="353"/>
    </location>
</feature>
<dbReference type="AlphaFoldDB" id="A0A2K2U831"/>
<feature type="domain" description="DDH" evidence="2">
    <location>
        <begin position="24"/>
        <end position="165"/>
    </location>
</feature>
<dbReference type="EMBL" id="PPEL01000002">
    <property type="protein sequence ID" value="PNV66486.1"/>
    <property type="molecule type" value="Genomic_DNA"/>
</dbReference>
<dbReference type="SUPFAM" id="SSF64182">
    <property type="entry name" value="DHH phosphoesterases"/>
    <property type="match status" value="1"/>
</dbReference>
<sequence length="353" mass="36074">MAPTPQTNTDLAAIADALRASDDIVICGHVSPDGDCLGSQLALAAALKGLGKRVACLLAKDEPADARLSFLPGFADLVPAARYDGPARTFVAVDVPTRARIGDAVSLLDASETSVVVDHHAAETTMADLTYVDPDAASTTMLVWELAGLLGADRIGDVALCCYAGLVTDTGRFQYQNTDAAALRAASEMAAAGADAAFVSRAVFQSRSEASVRLEGVAIGRMRLEAGGAIAQSWLSREDFEALGATKADAEPVIDALRSIAGVRVACVLREQDGAVRGSLRAKDGTDVAAIARRFGGGGHVAAAGFTLELPLSEAVTTVGRALEEAVAVASQAPLSSDAPAAPSAPDEGVCRS</sequence>
<dbReference type="Pfam" id="PF01368">
    <property type="entry name" value="DHH"/>
    <property type="match status" value="1"/>
</dbReference>
<dbReference type="Gene3D" id="3.90.1640.10">
    <property type="entry name" value="inorganic pyrophosphatase (n-terminal core)"/>
    <property type="match status" value="1"/>
</dbReference>
<protein>
    <submittedName>
        <fullName evidence="4">Recombinase RecJ</fullName>
    </submittedName>
</protein>